<organism evidence="1">
    <name type="scientific">Culex pipiens</name>
    <name type="common">House mosquito</name>
    <dbReference type="NCBI Taxonomy" id="7175"/>
    <lineage>
        <taxon>Eukaryota</taxon>
        <taxon>Metazoa</taxon>
        <taxon>Ecdysozoa</taxon>
        <taxon>Arthropoda</taxon>
        <taxon>Hexapoda</taxon>
        <taxon>Insecta</taxon>
        <taxon>Pterygota</taxon>
        <taxon>Neoptera</taxon>
        <taxon>Endopterygota</taxon>
        <taxon>Diptera</taxon>
        <taxon>Nematocera</taxon>
        <taxon>Culicoidea</taxon>
        <taxon>Culicidae</taxon>
        <taxon>Culicinae</taxon>
        <taxon>Culicini</taxon>
        <taxon>Culex</taxon>
        <taxon>Culex</taxon>
    </lineage>
</organism>
<evidence type="ECO:0000313" key="1">
    <source>
        <dbReference type="EMBL" id="CAG6523536.1"/>
    </source>
</evidence>
<reference evidence="1" key="1">
    <citation type="submission" date="2021-05" db="EMBL/GenBank/DDBJ databases">
        <authorList>
            <person name="Alioto T."/>
            <person name="Alioto T."/>
            <person name="Gomez Garrido J."/>
        </authorList>
    </citation>
    <scope>NUCLEOTIDE SEQUENCE</scope>
</reference>
<dbReference type="EMBL" id="HBUE01187787">
    <property type="protein sequence ID" value="CAG6523536.1"/>
    <property type="molecule type" value="Transcribed_RNA"/>
</dbReference>
<protein>
    <submittedName>
        <fullName evidence="1">(northern house mosquito) hypothetical protein</fullName>
    </submittedName>
</protein>
<proteinExistence type="predicted"/>
<name>A0A8D8E8P8_CULPI</name>
<dbReference type="AlphaFoldDB" id="A0A8D8E8P8"/>
<sequence length="136" mass="15534">MEAAPNRVVLDPARSLFVTFSSFRSGNLPRTCSNSSSETIPCPVDQHCTGSFAFRNILQPAHQRSVASSRSYFLLQTSAARRRLAIRVADITRCCVRNHRQYLVILRSFHISTRKKSCLHFAMFINKRRHIANVVR</sequence>
<accession>A0A8D8E8P8</accession>
<dbReference type="EMBL" id="HBUE01293570">
    <property type="protein sequence ID" value="CAG6575208.1"/>
    <property type="molecule type" value="Transcribed_RNA"/>
</dbReference>